<dbReference type="Pfam" id="PF07995">
    <property type="entry name" value="GSDH"/>
    <property type="match status" value="1"/>
</dbReference>
<feature type="domain" description="Glucose/Sorbosone dehydrogenase" evidence="1">
    <location>
        <begin position="47"/>
        <end position="339"/>
    </location>
</feature>
<comment type="caution">
    <text evidence="2">The sequence shown here is derived from an EMBL/GenBank/DDBJ whole genome shotgun (WGS) entry which is preliminary data.</text>
</comment>
<keyword evidence="3" id="KW-1185">Reference proteome</keyword>
<dbReference type="InterPro" id="IPR011041">
    <property type="entry name" value="Quinoprot_gluc/sorb_DH_b-prop"/>
</dbReference>
<proteinExistence type="predicted"/>
<dbReference type="PANTHER" id="PTHR19328:SF13">
    <property type="entry name" value="HIPL1 PROTEIN"/>
    <property type="match status" value="1"/>
</dbReference>
<dbReference type="Gene3D" id="2.120.10.30">
    <property type="entry name" value="TolB, C-terminal domain"/>
    <property type="match status" value="1"/>
</dbReference>
<reference evidence="3" key="1">
    <citation type="submission" date="2023-07" db="EMBL/GenBank/DDBJ databases">
        <authorList>
            <person name="Deng Y."/>
            <person name="Zhang Y.-Q."/>
        </authorList>
    </citation>
    <scope>NUCLEOTIDE SEQUENCE [LARGE SCALE GENOMIC DNA]</scope>
    <source>
        <strain evidence="3">CPCC 205710</strain>
    </source>
</reference>
<evidence type="ECO:0000259" key="1">
    <source>
        <dbReference type="Pfam" id="PF07995"/>
    </source>
</evidence>
<dbReference type="InterPro" id="IPR011042">
    <property type="entry name" value="6-blade_b-propeller_TolB-like"/>
</dbReference>
<sequence>MAGLISGCAHPMPAGEKSATVSVQAQRPVGPQTHSAPGEVTEVAAGLRMPWGLSFLPDSSALISSRDTGEIHRVLADGTMTLLGHVDGVSDTAEGGLLGLAVSPDFQTHRTVFAYVSGQPSNRVVALRIDDDLTSFTVERTLVAGITTDNRHHGGRLAFDRDGNLWIGTGDAFDGTLAQDPSSLNGKVLRIRPDGSVPDGNPTGTPVFSMGHRNVQGIAFGPDGTVYASEFGHRTWDEVNVLRPGLNYGWPLAEGHQGDFGQRPIVTFHPDVASPSGIAHAGGSLWMASLRGQRLWQIPVHNGEVTGEPVAHFQGRWGRIRTVEVAPDGSLWLLTSNTDEATWGGNPPREGDDRLLRLELRATGG</sequence>
<organism evidence="2 3">
    <name type="scientific">Mycobacterium deserti</name>
    <dbReference type="NCBI Taxonomy" id="2978347"/>
    <lineage>
        <taxon>Bacteria</taxon>
        <taxon>Bacillati</taxon>
        <taxon>Actinomycetota</taxon>
        <taxon>Actinomycetes</taxon>
        <taxon>Mycobacteriales</taxon>
        <taxon>Mycobacteriaceae</taxon>
        <taxon>Mycobacterium</taxon>
    </lineage>
</organism>
<name>A0ABT2MAJ4_9MYCO</name>
<dbReference type="PANTHER" id="PTHR19328">
    <property type="entry name" value="HEDGEHOG-INTERACTING PROTEIN"/>
    <property type="match status" value="1"/>
</dbReference>
<dbReference type="EMBL" id="JAODWD010000002">
    <property type="protein sequence ID" value="MCT7658021.1"/>
    <property type="molecule type" value="Genomic_DNA"/>
</dbReference>
<dbReference type="Proteomes" id="UP001206639">
    <property type="component" value="Unassembled WGS sequence"/>
</dbReference>
<dbReference type="SUPFAM" id="SSF50952">
    <property type="entry name" value="Soluble quinoprotein glucose dehydrogenase"/>
    <property type="match status" value="1"/>
</dbReference>
<gene>
    <name evidence="2" type="ORF">N4S67_06265</name>
</gene>
<protein>
    <submittedName>
        <fullName evidence="2">PQQ-dependent sugar dehydrogenase</fullName>
    </submittedName>
</protein>
<evidence type="ECO:0000313" key="3">
    <source>
        <dbReference type="Proteomes" id="UP001206639"/>
    </source>
</evidence>
<evidence type="ECO:0000313" key="2">
    <source>
        <dbReference type="EMBL" id="MCT7658021.1"/>
    </source>
</evidence>
<dbReference type="InterPro" id="IPR012938">
    <property type="entry name" value="Glc/Sorbosone_DH"/>
</dbReference>
<accession>A0ABT2MAJ4</accession>